<evidence type="ECO:0000259" key="1">
    <source>
        <dbReference type="Pfam" id="PF24626"/>
    </source>
</evidence>
<reference evidence="3" key="2">
    <citation type="submission" date="2025-08" db="UniProtKB">
        <authorList>
            <consortium name="RefSeq"/>
        </authorList>
    </citation>
    <scope>IDENTIFICATION</scope>
    <source>
        <tissue evidence="3">Leaves</tissue>
    </source>
</reference>
<dbReference type="GeneID" id="113737433"/>
<dbReference type="SUPFAM" id="SSF54160">
    <property type="entry name" value="Chromo domain-like"/>
    <property type="match status" value="1"/>
</dbReference>
<protein>
    <recommendedName>
        <fullName evidence="1">Tf2-1-like SH3-like domain-containing protein</fullName>
    </recommendedName>
</protein>
<dbReference type="Proteomes" id="UP001652660">
    <property type="component" value="Chromosome 3e"/>
</dbReference>
<sequence length="115" mass="13672">MGPYKVIQRVGNVAYKLELLLSLSRIHDVFHVSILKKYHPDLSHVLRPKEVEIDENLSYEKKPVKLLDRKVKELRRKQIPLVKVLWRNHGIEEAIWEVEEETYPELFLNQGLNFS</sequence>
<dbReference type="OrthoDB" id="1939135at2759"/>
<dbReference type="AlphaFoldDB" id="A0A6P6X3R7"/>
<dbReference type="InterPro" id="IPR056924">
    <property type="entry name" value="SH3_Tf2-1"/>
</dbReference>
<keyword evidence="2" id="KW-1185">Reference proteome</keyword>
<gene>
    <name evidence="3" type="primary">LOC113737433</name>
</gene>
<proteinExistence type="predicted"/>
<evidence type="ECO:0000313" key="3">
    <source>
        <dbReference type="RefSeq" id="XP_027120467.1"/>
    </source>
</evidence>
<organism evidence="2 3">
    <name type="scientific">Coffea arabica</name>
    <name type="common">Arabian coffee</name>
    <dbReference type="NCBI Taxonomy" id="13443"/>
    <lineage>
        <taxon>Eukaryota</taxon>
        <taxon>Viridiplantae</taxon>
        <taxon>Streptophyta</taxon>
        <taxon>Embryophyta</taxon>
        <taxon>Tracheophyta</taxon>
        <taxon>Spermatophyta</taxon>
        <taxon>Magnoliopsida</taxon>
        <taxon>eudicotyledons</taxon>
        <taxon>Gunneridae</taxon>
        <taxon>Pentapetalae</taxon>
        <taxon>asterids</taxon>
        <taxon>lamiids</taxon>
        <taxon>Gentianales</taxon>
        <taxon>Rubiaceae</taxon>
        <taxon>Ixoroideae</taxon>
        <taxon>Gardenieae complex</taxon>
        <taxon>Bertiereae - Coffeeae clade</taxon>
        <taxon>Coffeeae</taxon>
        <taxon>Coffea</taxon>
    </lineage>
</organism>
<dbReference type="InterPro" id="IPR016197">
    <property type="entry name" value="Chromo-like_dom_sf"/>
</dbReference>
<dbReference type="RefSeq" id="XP_027120467.1">
    <property type="nucleotide sequence ID" value="XM_027264666.1"/>
</dbReference>
<dbReference type="PANTHER" id="PTHR46148">
    <property type="entry name" value="CHROMO DOMAIN-CONTAINING PROTEIN"/>
    <property type="match status" value="1"/>
</dbReference>
<reference evidence="2" key="1">
    <citation type="journal article" date="2025" name="Foods">
        <title>Unveiling the Microbial Signatures of Arabica Coffee Cherries: Insights into Ripeness Specific Diversity, Functional Traits, and Implications for Quality and Safety.</title>
        <authorList>
            <consortium name="RefSeq"/>
            <person name="Tenea G.N."/>
            <person name="Cifuentes V."/>
            <person name="Reyes P."/>
            <person name="Cevallos-Vallejos M."/>
        </authorList>
    </citation>
    <scope>NUCLEOTIDE SEQUENCE [LARGE SCALE GENOMIC DNA]</scope>
</reference>
<feature type="domain" description="Tf2-1-like SH3-like" evidence="1">
    <location>
        <begin position="1"/>
        <end position="39"/>
    </location>
</feature>
<evidence type="ECO:0000313" key="2">
    <source>
        <dbReference type="Proteomes" id="UP001652660"/>
    </source>
</evidence>
<dbReference type="PANTHER" id="PTHR46148:SF57">
    <property type="entry name" value="OS12G0499874 PROTEIN"/>
    <property type="match status" value="1"/>
</dbReference>
<dbReference type="Pfam" id="PF24626">
    <property type="entry name" value="SH3_Tf2-1"/>
    <property type="match status" value="1"/>
</dbReference>
<name>A0A6P6X3R7_COFAR</name>
<accession>A0A6P6X3R7</accession>